<feature type="compositionally biased region" description="Polar residues" evidence="1">
    <location>
        <begin position="1"/>
        <end position="20"/>
    </location>
</feature>
<name>A0A8R1EP30_CAEJA</name>
<evidence type="ECO:0000256" key="1">
    <source>
        <dbReference type="SAM" id="MobiDB-lite"/>
    </source>
</evidence>
<reference evidence="2" key="2">
    <citation type="submission" date="2022-06" db="UniProtKB">
        <authorList>
            <consortium name="EnsemblMetazoa"/>
        </authorList>
    </citation>
    <scope>IDENTIFICATION</scope>
    <source>
        <strain evidence="2">DF5081</strain>
    </source>
</reference>
<accession>A0A8R1EP30</accession>
<dbReference type="Proteomes" id="UP000005237">
    <property type="component" value="Unassembled WGS sequence"/>
</dbReference>
<evidence type="ECO:0000313" key="3">
    <source>
        <dbReference type="Proteomes" id="UP000005237"/>
    </source>
</evidence>
<feature type="region of interest" description="Disordered" evidence="1">
    <location>
        <begin position="1"/>
        <end position="43"/>
    </location>
</feature>
<keyword evidence="3" id="KW-1185">Reference proteome</keyword>
<organism evidence="2 3">
    <name type="scientific">Caenorhabditis japonica</name>
    <dbReference type="NCBI Taxonomy" id="281687"/>
    <lineage>
        <taxon>Eukaryota</taxon>
        <taxon>Metazoa</taxon>
        <taxon>Ecdysozoa</taxon>
        <taxon>Nematoda</taxon>
        <taxon>Chromadorea</taxon>
        <taxon>Rhabditida</taxon>
        <taxon>Rhabditina</taxon>
        <taxon>Rhabditomorpha</taxon>
        <taxon>Rhabditoidea</taxon>
        <taxon>Rhabditidae</taxon>
        <taxon>Peloderinae</taxon>
        <taxon>Caenorhabditis</taxon>
    </lineage>
</organism>
<dbReference type="EnsemblMetazoa" id="CJA38009.1">
    <property type="protein sequence ID" value="CJA38009.1"/>
    <property type="gene ID" value="WBGene00213856"/>
</dbReference>
<sequence length="122" mass="13896">MPTTDCPTKNPQTPSRSVNNPPMFLKEKDSEKQRKQGKNKNKKEWLLASIKNGPNVTIRVSQIPNLESQISKKEFFLPNQNSISPRFLSCSFSTSPHCGKDSIASSPPQNWLLFSFFARKWV</sequence>
<evidence type="ECO:0000313" key="2">
    <source>
        <dbReference type="EnsemblMetazoa" id="CJA38009.1"/>
    </source>
</evidence>
<feature type="compositionally biased region" description="Basic and acidic residues" evidence="1">
    <location>
        <begin position="25"/>
        <end position="34"/>
    </location>
</feature>
<dbReference type="AlphaFoldDB" id="A0A8R1EP30"/>
<reference evidence="3" key="1">
    <citation type="submission" date="2010-08" db="EMBL/GenBank/DDBJ databases">
        <authorList>
            <consortium name="Caenorhabditis japonica Sequencing Consortium"/>
            <person name="Wilson R.K."/>
        </authorList>
    </citation>
    <scope>NUCLEOTIDE SEQUENCE [LARGE SCALE GENOMIC DNA]</scope>
    <source>
        <strain evidence="3">DF5081</strain>
    </source>
</reference>
<proteinExistence type="predicted"/>
<protein>
    <submittedName>
        <fullName evidence="2">Uncharacterized protein</fullName>
    </submittedName>
</protein>